<evidence type="ECO:0000256" key="5">
    <source>
        <dbReference type="ARBA" id="ARBA00022723"/>
    </source>
</evidence>
<comment type="subcellular location">
    <subcellularLocation>
        <location evidence="13">Cytoplasm</location>
    </subcellularLocation>
</comment>
<dbReference type="InterPro" id="IPR045864">
    <property type="entry name" value="aa-tRNA-synth_II/BPL/LPL"/>
</dbReference>
<dbReference type="GO" id="GO:0005524">
    <property type="term" value="F:ATP binding"/>
    <property type="evidence" value="ECO:0007669"/>
    <property type="project" value="UniProtKB-UniRule"/>
</dbReference>
<dbReference type="STRING" id="1526.SAMN02910262_02601"/>
<keyword evidence="8 13" id="KW-0067">ATP-binding</keyword>
<organism evidence="15 16">
    <name type="scientific">[Clostridium] aminophilum</name>
    <dbReference type="NCBI Taxonomy" id="1526"/>
    <lineage>
        <taxon>Bacteria</taxon>
        <taxon>Bacillati</taxon>
        <taxon>Bacillota</taxon>
        <taxon>Clostridia</taxon>
        <taxon>Lachnospirales</taxon>
        <taxon>Lachnospiraceae</taxon>
    </lineage>
</organism>
<dbReference type="eggNOG" id="COG0441">
    <property type="taxonomic scope" value="Bacteria"/>
</dbReference>
<dbReference type="Gene3D" id="3.40.50.800">
    <property type="entry name" value="Anticodon-binding domain"/>
    <property type="match status" value="1"/>
</dbReference>
<evidence type="ECO:0000259" key="14">
    <source>
        <dbReference type="PROSITE" id="PS50862"/>
    </source>
</evidence>
<dbReference type="GO" id="GO:0016740">
    <property type="term" value="F:transferase activity"/>
    <property type="evidence" value="ECO:0007669"/>
    <property type="project" value="UniProtKB-ARBA"/>
</dbReference>
<reference evidence="15 16" key="1">
    <citation type="submission" date="2016-10" db="EMBL/GenBank/DDBJ databases">
        <authorList>
            <person name="de Groot N.N."/>
        </authorList>
    </citation>
    <scope>NUCLEOTIDE SEQUENCE [LARGE SCALE GENOMIC DNA]</scope>
    <source>
        <strain evidence="15 16">KH1P1</strain>
    </source>
</reference>
<dbReference type="HAMAP" id="MF_00184">
    <property type="entry name" value="Thr_tRNA_synth"/>
    <property type="match status" value="1"/>
</dbReference>
<evidence type="ECO:0000256" key="2">
    <source>
        <dbReference type="ARBA" id="ARBA00022490"/>
    </source>
</evidence>
<accession>A0A1I0DY38</accession>
<dbReference type="SUPFAM" id="SSF55681">
    <property type="entry name" value="Class II aaRS and biotin synthetases"/>
    <property type="match status" value="1"/>
</dbReference>
<dbReference type="AlphaFoldDB" id="A0A1I0DY38"/>
<evidence type="ECO:0000313" key="16">
    <source>
        <dbReference type="Proteomes" id="UP000199820"/>
    </source>
</evidence>
<dbReference type="GO" id="GO:0140096">
    <property type="term" value="F:catalytic activity, acting on a protein"/>
    <property type="evidence" value="ECO:0007669"/>
    <property type="project" value="UniProtKB-ARBA"/>
</dbReference>
<dbReference type="CDD" id="cd00860">
    <property type="entry name" value="ThrRS_anticodon"/>
    <property type="match status" value="1"/>
</dbReference>
<dbReference type="GO" id="GO:0005737">
    <property type="term" value="C:cytoplasm"/>
    <property type="evidence" value="ECO:0007669"/>
    <property type="project" value="UniProtKB-SubCell"/>
</dbReference>
<name>A0A1I0DY38_9FIRM</name>
<sequence length="628" mass="72632">MIKEEFMDRYRHSLSHILAKAMIEIFGKEVQYAIGPQIDDGFYYDFVLPRTVSTDDFAQIEQKMHEIIKRKEDWVRKEVSRAEALEIFKDQKFKTELIQDLPEDEMITVYNTGDDYIDLCRGPHVDNSADLSSAAFKVKSVSSAYWRGDEKRGIVLQRVYVYAFPTKEELKAHLDMIKEALERDHKKIGAALDLFMFDETAPGMPYWLPRGWKMYQALLKYSREIQERHGYTEISAPLINNKKLWLISGHWAHYINNMFMVPGVSGYLRADADMAEIAESATDENAPTKTVKMRAGSAIYNRDEIDTMAAKPMNCPNAMMTFKRTTHSYKELPIRYSEYDVLHRKEKSGQMNGLFRVQEFRQDDDHTFVMDSQIKDEIADIISIADEIYSTFGVTYRAELSTRPDDFMGDIEVWNKAEADLKSILDEKYGEGGYEINEGDGAFYGPKIDLQIKDALGREWQCGTVQLDFQLPHNFGLTYINEKGEQEMPVVLHRAIYGSLERFLGIVIENFKGMFPFWLNPYQVAVVPIREEHNEYAKKVVKALEDAGIRVEADYSDNNMKTKIKGFKNYKDPYILVLGDKEAEENTVSINIRGNNKQVHDVPLTTFVEVCKRLNREHTLELAQEFEA</sequence>
<keyword evidence="6 13" id="KW-0547">Nucleotide-binding</keyword>
<keyword evidence="3 13" id="KW-0820">tRNA-binding</keyword>
<dbReference type="SUPFAM" id="SSF55186">
    <property type="entry name" value="ThrRS/AlaRS common domain"/>
    <property type="match status" value="1"/>
</dbReference>
<dbReference type="Proteomes" id="UP000199820">
    <property type="component" value="Unassembled WGS sequence"/>
</dbReference>
<keyword evidence="7 13" id="KW-0862">Zinc</keyword>
<comment type="caution">
    <text evidence="13">Lacks conserved residue(s) required for the propagation of feature annotation.</text>
</comment>
<evidence type="ECO:0000256" key="9">
    <source>
        <dbReference type="ARBA" id="ARBA00022884"/>
    </source>
</evidence>
<dbReference type="InterPro" id="IPR036621">
    <property type="entry name" value="Anticodon-bd_dom_sf"/>
</dbReference>
<keyword evidence="2 13" id="KW-0963">Cytoplasm</keyword>
<evidence type="ECO:0000256" key="10">
    <source>
        <dbReference type="ARBA" id="ARBA00022917"/>
    </source>
</evidence>
<dbReference type="SMART" id="SM00863">
    <property type="entry name" value="tRNA_SAD"/>
    <property type="match status" value="1"/>
</dbReference>
<dbReference type="InterPro" id="IPR012947">
    <property type="entry name" value="tRNA_SAD"/>
</dbReference>
<dbReference type="InterPro" id="IPR004154">
    <property type="entry name" value="Anticodon-bd"/>
</dbReference>
<dbReference type="GO" id="GO:0046872">
    <property type="term" value="F:metal ion binding"/>
    <property type="evidence" value="ECO:0007669"/>
    <property type="project" value="UniProtKB-KW"/>
</dbReference>
<dbReference type="PANTHER" id="PTHR11451">
    <property type="entry name" value="THREONINE-TRNA LIGASE"/>
    <property type="match status" value="1"/>
</dbReference>
<dbReference type="GO" id="GO:0000049">
    <property type="term" value="F:tRNA binding"/>
    <property type="evidence" value="ECO:0007669"/>
    <property type="project" value="UniProtKB-KW"/>
</dbReference>
<dbReference type="InterPro" id="IPR033728">
    <property type="entry name" value="ThrRS_core"/>
</dbReference>
<evidence type="ECO:0000256" key="7">
    <source>
        <dbReference type="ARBA" id="ARBA00022833"/>
    </source>
</evidence>
<dbReference type="InterPro" id="IPR006195">
    <property type="entry name" value="aa-tRNA-synth_II"/>
</dbReference>
<evidence type="ECO:0000256" key="1">
    <source>
        <dbReference type="ARBA" id="ARBA00008226"/>
    </source>
</evidence>
<evidence type="ECO:0000256" key="11">
    <source>
        <dbReference type="ARBA" id="ARBA00023146"/>
    </source>
</evidence>
<proteinExistence type="inferred from homology"/>
<feature type="domain" description="Aminoacyl-transfer RNA synthetases class-II family profile" evidence="14">
    <location>
        <begin position="211"/>
        <end position="516"/>
    </location>
</feature>
<dbReference type="InterPro" id="IPR047246">
    <property type="entry name" value="ThrRS_anticodon"/>
</dbReference>
<dbReference type="RefSeq" id="WP_074649244.1">
    <property type="nucleotide sequence ID" value="NZ_FOIL01000015.1"/>
</dbReference>
<keyword evidence="10 13" id="KW-0648">Protein biosynthesis</keyword>
<keyword evidence="11 13" id="KW-0030">Aminoacyl-tRNA synthetase</keyword>
<protein>
    <recommendedName>
        <fullName evidence="13">Threonine--tRNA ligase</fullName>
        <ecNumber evidence="13">6.1.1.3</ecNumber>
    </recommendedName>
    <alternativeName>
        <fullName evidence="13">Threonyl-tRNA synthetase</fullName>
        <shortName evidence="13">ThrRS</shortName>
    </alternativeName>
</protein>
<evidence type="ECO:0000256" key="13">
    <source>
        <dbReference type="HAMAP-Rule" id="MF_00184"/>
    </source>
</evidence>
<feature type="binding site" evidence="13">
    <location>
        <position position="366"/>
    </location>
    <ligand>
        <name>Zn(2+)</name>
        <dbReference type="ChEBI" id="CHEBI:29105"/>
        <note>catalytic</note>
    </ligand>
</feature>
<dbReference type="InterPro" id="IPR002320">
    <property type="entry name" value="Thr-tRNA-ligase_IIa"/>
</dbReference>
<keyword evidence="9 13" id="KW-0694">RNA-binding</keyword>
<dbReference type="OrthoDB" id="9802304at2"/>
<dbReference type="GO" id="GO:0006435">
    <property type="term" value="P:threonyl-tRNA aminoacylation"/>
    <property type="evidence" value="ECO:0007669"/>
    <property type="project" value="UniProtKB-UniRule"/>
</dbReference>
<dbReference type="CDD" id="cd00771">
    <property type="entry name" value="ThrRS_core"/>
    <property type="match status" value="1"/>
</dbReference>
<dbReference type="Gene3D" id="3.30.930.10">
    <property type="entry name" value="Bira Bifunctional Protein, Domain 2"/>
    <property type="match status" value="1"/>
</dbReference>
<dbReference type="PROSITE" id="PS50862">
    <property type="entry name" value="AA_TRNA_LIGASE_II"/>
    <property type="match status" value="1"/>
</dbReference>
<evidence type="ECO:0000256" key="4">
    <source>
        <dbReference type="ARBA" id="ARBA00022598"/>
    </source>
</evidence>
<dbReference type="SUPFAM" id="SSF52954">
    <property type="entry name" value="Class II aaRS ABD-related"/>
    <property type="match status" value="1"/>
</dbReference>
<comment type="catalytic activity">
    <reaction evidence="12 13">
        <text>tRNA(Thr) + L-threonine + ATP = L-threonyl-tRNA(Thr) + AMP + diphosphate + H(+)</text>
        <dbReference type="Rhea" id="RHEA:24624"/>
        <dbReference type="Rhea" id="RHEA-COMP:9670"/>
        <dbReference type="Rhea" id="RHEA-COMP:9704"/>
        <dbReference type="ChEBI" id="CHEBI:15378"/>
        <dbReference type="ChEBI" id="CHEBI:30616"/>
        <dbReference type="ChEBI" id="CHEBI:33019"/>
        <dbReference type="ChEBI" id="CHEBI:57926"/>
        <dbReference type="ChEBI" id="CHEBI:78442"/>
        <dbReference type="ChEBI" id="CHEBI:78534"/>
        <dbReference type="ChEBI" id="CHEBI:456215"/>
        <dbReference type="EC" id="6.1.1.3"/>
    </reaction>
</comment>
<dbReference type="FunFam" id="3.30.54.20:FF:000002">
    <property type="entry name" value="Threonine--tRNA ligase"/>
    <property type="match status" value="1"/>
</dbReference>
<dbReference type="GO" id="GO:0004829">
    <property type="term" value="F:threonine-tRNA ligase activity"/>
    <property type="evidence" value="ECO:0007669"/>
    <property type="project" value="UniProtKB-UniRule"/>
</dbReference>
<dbReference type="EMBL" id="FOIL01000015">
    <property type="protein sequence ID" value="SET37482.1"/>
    <property type="molecule type" value="Genomic_DNA"/>
</dbReference>
<evidence type="ECO:0000256" key="12">
    <source>
        <dbReference type="ARBA" id="ARBA00049515"/>
    </source>
</evidence>
<feature type="binding site" evidence="13">
    <location>
        <position position="315"/>
    </location>
    <ligand>
        <name>Zn(2+)</name>
        <dbReference type="ChEBI" id="CHEBI:29105"/>
        <note>catalytic</note>
    </ligand>
</feature>
<keyword evidence="4 13" id="KW-0436">Ligase</keyword>
<dbReference type="InterPro" id="IPR002314">
    <property type="entry name" value="aa-tRNA-synt_IIb"/>
</dbReference>
<evidence type="ECO:0000313" key="15">
    <source>
        <dbReference type="EMBL" id="SET37482.1"/>
    </source>
</evidence>
<dbReference type="PANTHER" id="PTHR11451:SF44">
    <property type="entry name" value="THREONINE--TRNA LIGASE, CHLOROPLASTIC_MITOCHONDRIAL 2"/>
    <property type="match status" value="1"/>
</dbReference>
<feature type="binding site" evidence="13">
    <location>
        <position position="493"/>
    </location>
    <ligand>
        <name>Zn(2+)</name>
        <dbReference type="ChEBI" id="CHEBI:29105"/>
        <note>catalytic</note>
    </ligand>
</feature>
<evidence type="ECO:0000256" key="6">
    <source>
        <dbReference type="ARBA" id="ARBA00022741"/>
    </source>
</evidence>
<dbReference type="PRINTS" id="PR01047">
    <property type="entry name" value="TRNASYNTHTHR"/>
</dbReference>
<comment type="cofactor">
    <cofactor evidence="13">
        <name>Zn(2+)</name>
        <dbReference type="ChEBI" id="CHEBI:29105"/>
    </cofactor>
    <text evidence="13">Binds 1 zinc ion per subunit.</text>
</comment>
<comment type="subunit">
    <text evidence="13">Homodimer.</text>
</comment>
<evidence type="ECO:0000256" key="8">
    <source>
        <dbReference type="ARBA" id="ARBA00022840"/>
    </source>
</evidence>
<dbReference type="FunFam" id="3.30.980.10:FF:000005">
    <property type="entry name" value="Threonyl-tRNA synthetase, mitochondrial"/>
    <property type="match status" value="1"/>
</dbReference>
<keyword evidence="5 13" id="KW-0479">Metal-binding</keyword>
<dbReference type="Pfam" id="PF07973">
    <property type="entry name" value="tRNA_SAD"/>
    <property type="match status" value="1"/>
</dbReference>
<evidence type="ECO:0000256" key="3">
    <source>
        <dbReference type="ARBA" id="ARBA00022555"/>
    </source>
</evidence>
<dbReference type="Pfam" id="PF03129">
    <property type="entry name" value="HGTP_anticodon"/>
    <property type="match status" value="1"/>
</dbReference>
<dbReference type="EC" id="6.1.1.3" evidence="13"/>
<keyword evidence="16" id="KW-1185">Reference proteome</keyword>
<dbReference type="Pfam" id="PF00587">
    <property type="entry name" value="tRNA-synt_2b"/>
    <property type="match status" value="1"/>
</dbReference>
<dbReference type="InterPro" id="IPR018163">
    <property type="entry name" value="Thr/Ala-tRNA-synth_IIc_edit"/>
</dbReference>
<dbReference type="Gene3D" id="3.30.980.10">
    <property type="entry name" value="Threonyl-trna Synthetase, Chain A, domain 2"/>
    <property type="match status" value="1"/>
</dbReference>
<gene>
    <name evidence="13" type="primary">thrS</name>
    <name evidence="15" type="ORF">SAMN04487771_101523</name>
</gene>
<comment type="similarity">
    <text evidence="1 13">Belongs to the class-II aminoacyl-tRNA synthetase family.</text>
</comment>